<accession>A0ABQ3VEX8</accession>
<reference evidence="2 3" key="1">
    <citation type="journal article" date="2021" name="Int. J. Syst. Evol. Microbiol.">
        <title>Reticulibacter mediterranei gen. nov., sp. nov., within the new family Reticulibacteraceae fam. nov., and Ktedonospora formicarum gen. nov., sp. nov., Ktedonobacter robiniae sp. nov., Dictyobacter formicarum sp. nov. and Dictyobacter arantiisoli sp. nov., belonging to the class Ktedonobacteria.</title>
        <authorList>
            <person name="Yabe S."/>
            <person name="Zheng Y."/>
            <person name="Wang C.M."/>
            <person name="Sakai Y."/>
            <person name="Abe K."/>
            <person name="Yokota A."/>
            <person name="Donadio S."/>
            <person name="Cavaletti L."/>
            <person name="Monciardini P."/>
        </authorList>
    </citation>
    <scope>NUCLEOTIDE SEQUENCE [LARGE SCALE GENOMIC DNA]</scope>
    <source>
        <strain evidence="2 3">SOSP1-9</strain>
    </source>
</reference>
<feature type="chain" id="PRO_5045516785" description="Secreted protein" evidence="1">
    <location>
        <begin position="22"/>
        <end position="79"/>
    </location>
</feature>
<dbReference type="RefSeq" id="WP_201362001.1">
    <property type="nucleotide sequence ID" value="NZ_BNJJ01000006.1"/>
</dbReference>
<dbReference type="Proteomes" id="UP000635565">
    <property type="component" value="Unassembled WGS sequence"/>
</dbReference>
<organism evidence="2 3">
    <name type="scientific">Dictyobacter formicarum</name>
    <dbReference type="NCBI Taxonomy" id="2778368"/>
    <lineage>
        <taxon>Bacteria</taxon>
        <taxon>Bacillati</taxon>
        <taxon>Chloroflexota</taxon>
        <taxon>Ktedonobacteria</taxon>
        <taxon>Ktedonobacterales</taxon>
        <taxon>Dictyobacteraceae</taxon>
        <taxon>Dictyobacter</taxon>
    </lineage>
</organism>
<comment type="caution">
    <text evidence="2">The sequence shown here is derived from an EMBL/GenBank/DDBJ whole genome shotgun (WGS) entry which is preliminary data.</text>
</comment>
<keyword evidence="3" id="KW-1185">Reference proteome</keyword>
<protein>
    <recommendedName>
        <fullName evidence="4">Secreted protein</fullName>
    </recommendedName>
</protein>
<keyword evidence="1" id="KW-0732">Signal</keyword>
<feature type="signal peptide" evidence="1">
    <location>
        <begin position="1"/>
        <end position="21"/>
    </location>
</feature>
<evidence type="ECO:0000313" key="2">
    <source>
        <dbReference type="EMBL" id="GHO84373.1"/>
    </source>
</evidence>
<dbReference type="EMBL" id="BNJJ01000006">
    <property type="protein sequence ID" value="GHO84373.1"/>
    <property type="molecule type" value="Genomic_DNA"/>
</dbReference>
<gene>
    <name evidence="2" type="ORF">KSZ_23790</name>
</gene>
<sequence>MGIIFLTMMLVSPFFSILNQAVPICSVHRTPFRGQIQDIYVPRQNVHMERVQVHHFHGPVQQKAKHHSILLLFAEENNV</sequence>
<evidence type="ECO:0008006" key="4">
    <source>
        <dbReference type="Google" id="ProtNLM"/>
    </source>
</evidence>
<name>A0ABQ3VEX8_9CHLR</name>
<evidence type="ECO:0000256" key="1">
    <source>
        <dbReference type="SAM" id="SignalP"/>
    </source>
</evidence>
<evidence type="ECO:0000313" key="3">
    <source>
        <dbReference type="Proteomes" id="UP000635565"/>
    </source>
</evidence>
<proteinExistence type="predicted"/>